<reference evidence="1 2" key="1">
    <citation type="journal article" date="2016" name="Nat. Commun.">
        <title>Ectomycorrhizal ecology is imprinted in the genome of the dominant symbiotic fungus Cenococcum geophilum.</title>
        <authorList>
            <consortium name="DOE Joint Genome Institute"/>
            <person name="Peter M."/>
            <person name="Kohler A."/>
            <person name="Ohm R.A."/>
            <person name="Kuo A."/>
            <person name="Krutzmann J."/>
            <person name="Morin E."/>
            <person name="Arend M."/>
            <person name="Barry K.W."/>
            <person name="Binder M."/>
            <person name="Choi C."/>
            <person name="Clum A."/>
            <person name="Copeland A."/>
            <person name="Grisel N."/>
            <person name="Haridas S."/>
            <person name="Kipfer T."/>
            <person name="LaButti K."/>
            <person name="Lindquist E."/>
            <person name="Lipzen A."/>
            <person name="Maire R."/>
            <person name="Meier B."/>
            <person name="Mihaltcheva S."/>
            <person name="Molinier V."/>
            <person name="Murat C."/>
            <person name="Poggeler S."/>
            <person name="Quandt C.A."/>
            <person name="Sperisen C."/>
            <person name="Tritt A."/>
            <person name="Tisserant E."/>
            <person name="Crous P.W."/>
            <person name="Henrissat B."/>
            <person name="Nehls U."/>
            <person name="Egli S."/>
            <person name="Spatafora J.W."/>
            <person name="Grigoriev I.V."/>
            <person name="Martin F.M."/>
        </authorList>
    </citation>
    <scope>NUCLEOTIDE SEQUENCE [LARGE SCALE GENOMIC DNA]</scope>
    <source>
        <strain evidence="1 2">CBS 459.81</strain>
    </source>
</reference>
<gene>
    <name evidence="1" type="ORF">K432DRAFT_192246</name>
</gene>
<proteinExistence type="predicted"/>
<dbReference type="Proteomes" id="UP000250266">
    <property type="component" value="Unassembled WGS sequence"/>
</dbReference>
<protein>
    <submittedName>
        <fullName evidence="1">Uncharacterized protein</fullName>
    </submittedName>
</protein>
<organism evidence="1 2">
    <name type="scientific">Lepidopterella palustris CBS 459.81</name>
    <dbReference type="NCBI Taxonomy" id="1314670"/>
    <lineage>
        <taxon>Eukaryota</taxon>
        <taxon>Fungi</taxon>
        <taxon>Dikarya</taxon>
        <taxon>Ascomycota</taxon>
        <taxon>Pezizomycotina</taxon>
        <taxon>Dothideomycetes</taxon>
        <taxon>Pleosporomycetidae</taxon>
        <taxon>Mytilinidiales</taxon>
        <taxon>Argynnaceae</taxon>
        <taxon>Lepidopterella</taxon>
    </lineage>
</organism>
<dbReference type="AlphaFoldDB" id="A0A8E2EFN8"/>
<keyword evidence="2" id="KW-1185">Reference proteome</keyword>
<dbReference type="EMBL" id="KV744867">
    <property type="protein sequence ID" value="OCK83167.1"/>
    <property type="molecule type" value="Genomic_DNA"/>
</dbReference>
<accession>A0A8E2EFN8</accession>
<evidence type="ECO:0000313" key="1">
    <source>
        <dbReference type="EMBL" id="OCK83167.1"/>
    </source>
</evidence>
<name>A0A8E2EFN8_9PEZI</name>
<evidence type="ECO:0000313" key="2">
    <source>
        <dbReference type="Proteomes" id="UP000250266"/>
    </source>
</evidence>
<sequence length="81" mass="9255">MQNVSKKDQDVLLLSTAVFNARQMVNAHFDSICNALEVFDLRANWLKFGGMWPCLARTHTTRTTPICFKSNFWSEDVRGSS</sequence>